<proteinExistence type="evidence at transcript level"/>
<sequence length="126" mass="13649">MAAPAMLQVVILAAVLLLPFLSVPGAEAQTKKFCLTQFAIASQACAILPPTSPEHHHHHHDDEDNDEDNDEDEDEDEDNDEDEDEDNDDDSGGGVCAVRRGAPFVSWMGCCSLNNNRSGLGALFLK</sequence>
<feature type="compositionally biased region" description="Acidic residues" evidence="1">
    <location>
        <begin position="63"/>
        <end position="91"/>
    </location>
</feature>
<feature type="region of interest" description="Disordered" evidence="1">
    <location>
        <begin position="49"/>
        <end position="95"/>
    </location>
</feature>
<evidence type="ECO:0000256" key="1">
    <source>
        <dbReference type="SAM" id="MobiDB-lite"/>
    </source>
</evidence>
<name>B6TX48_MAIZE</name>
<evidence type="ECO:0000256" key="2">
    <source>
        <dbReference type="SAM" id="SignalP"/>
    </source>
</evidence>
<protein>
    <submittedName>
        <fullName evidence="3">Uncharacterized protein</fullName>
    </submittedName>
</protein>
<keyword evidence="2" id="KW-0732">Signal</keyword>
<feature type="chain" id="PRO_5002848131" evidence="2">
    <location>
        <begin position="29"/>
        <end position="126"/>
    </location>
</feature>
<dbReference type="EMBL" id="EU969563">
    <property type="protein sequence ID" value="ACG41681.1"/>
    <property type="molecule type" value="mRNA"/>
</dbReference>
<accession>B6TX48</accession>
<reference evidence="3" key="1">
    <citation type="journal article" date="2009" name="Plant Mol. Biol.">
        <title>Insights into corn genes derived from large-scale cDNA sequencing.</title>
        <authorList>
            <person name="Alexandrov N.N."/>
            <person name="Brover V.V."/>
            <person name="Freidin S."/>
            <person name="Troukhan M.E."/>
            <person name="Tatarinova T.V."/>
            <person name="Zhang H."/>
            <person name="Swaller T.J."/>
            <person name="Lu Y.P."/>
            <person name="Bouck J."/>
            <person name="Flavell R.B."/>
            <person name="Feldmann K.A."/>
        </authorList>
    </citation>
    <scope>NUCLEOTIDE SEQUENCE</scope>
</reference>
<dbReference type="AlphaFoldDB" id="B6TX48"/>
<feature type="signal peptide" evidence="2">
    <location>
        <begin position="1"/>
        <end position="28"/>
    </location>
</feature>
<evidence type="ECO:0000313" key="3">
    <source>
        <dbReference type="EMBL" id="ACG41681.1"/>
    </source>
</evidence>
<organism evidence="3">
    <name type="scientific">Zea mays</name>
    <name type="common">Maize</name>
    <dbReference type="NCBI Taxonomy" id="4577"/>
    <lineage>
        <taxon>Eukaryota</taxon>
        <taxon>Viridiplantae</taxon>
        <taxon>Streptophyta</taxon>
        <taxon>Embryophyta</taxon>
        <taxon>Tracheophyta</taxon>
        <taxon>Spermatophyta</taxon>
        <taxon>Magnoliopsida</taxon>
        <taxon>Liliopsida</taxon>
        <taxon>Poales</taxon>
        <taxon>Poaceae</taxon>
        <taxon>PACMAD clade</taxon>
        <taxon>Panicoideae</taxon>
        <taxon>Andropogonodae</taxon>
        <taxon>Andropogoneae</taxon>
        <taxon>Tripsacinae</taxon>
        <taxon>Zea</taxon>
    </lineage>
</organism>